<feature type="region of interest" description="Disordered" evidence="1">
    <location>
        <begin position="108"/>
        <end position="154"/>
    </location>
</feature>
<feature type="compositionally biased region" description="Gly residues" evidence="1">
    <location>
        <begin position="61"/>
        <end position="87"/>
    </location>
</feature>
<evidence type="ECO:0000256" key="1">
    <source>
        <dbReference type="SAM" id="MobiDB-lite"/>
    </source>
</evidence>
<keyword evidence="2" id="KW-0732">Signal</keyword>
<proteinExistence type="predicted"/>
<evidence type="ECO:0000313" key="3">
    <source>
        <dbReference type="EMBL" id="TKW13226.1"/>
    </source>
</evidence>
<feature type="compositionally biased region" description="Low complexity" evidence="1">
    <location>
        <begin position="24"/>
        <end position="41"/>
    </location>
</feature>
<keyword evidence="4" id="KW-1185">Reference proteome</keyword>
<gene>
    <name evidence="3" type="ORF">SEVIR_5G086200v2</name>
</gene>
<feature type="chain" id="PRO_5020614814" evidence="2">
    <location>
        <begin position="19"/>
        <end position="154"/>
    </location>
</feature>
<feature type="signal peptide" evidence="2">
    <location>
        <begin position="1"/>
        <end position="18"/>
    </location>
</feature>
<reference evidence="3" key="1">
    <citation type="submission" date="2019-03" db="EMBL/GenBank/DDBJ databases">
        <title>WGS assembly of Setaria viridis.</title>
        <authorList>
            <person name="Huang P."/>
            <person name="Jenkins J."/>
            <person name="Grimwood J."/>
            <person name="Barry K."/>
            <person name="Healey A."/>
            <person name="Mamidi S."/>
            <person name="Sreedasyam A."/>
            <person name="Shu S."/>
            <person name="Feldman M."/>
            <person name="Wu J."/>
            <person name="Yu Y."/>
            <person name="Chen C."/>
            <person name="Johnson J."/>
            <person name="Rokhsar D."/>
            <person name="Baxter I."/>
            <person name="Schmutz J."/>
            <person name="Brutnell T."/>
            <person name="Kellogg E."/>
        </authorList>
    </citation>
    <scope>NUCLEOTIDE SEQUENCE [LARGE SCALE GENOMIC DNA]</scope>
</reference>
<name>A0A4V6D670_SETVI</name>
<organism evidence="3 4">
    <name type="scientific">Setaria viridis</name>
    <name type="common">Green bristlegrass</name>
    <name type="synonym">Setaria italica subsp. viridis</name>
    <dbReference type="NCBI Taxonomy" id="4556"/>
    <lineage>
        <taxon>Eukaryota</taxon>
        <taxon>Viridiplantae</taxon>
        <taxon>Streptophyta</taxon>
        <taxon>Embryophyta</taxon>
        <taxon>Tracheophyta</taxon>
        <taxon>Spermatophyta</taxon>
        <taxon>Magnoliopsida</taxon>
        <taxon>Liliopsida</taxon>
        <taxon>Poales</taxon>
        <taxon>Poaceae</taxon>
        <taxon>PACMAD clade</taxon>
        <taxon>Panicoideae</taxon>
        <taxon>Panicodae</taxon>
        <taxon>Paniceae</taxon>
        <taxon>Cenchrinae</taxon>
        <taxon>Setaria</taxon>
    </lineage>
</organism>
<dbReference type="AlphaFoldDB" id="A0A4V6D670"/>
<dbReference type="EMBL" id="CM016556">
    <property type="protein sequence ID" value="TKW13226.1"/>
    <property type="molecule type" value="Genomic_DNA"/>
</dbReference>
<feature type="region of interest" description="Disordered" evidence="1">
    <location>
        <begin position="24"/>
        <end position="89"/>
    </location>
</feature>
<evidence type="ECO:0000256" key="2">
    <source>
        <dbReference type="SAM" id="SignalP"/>
    </source>
</evidence>
<accession>A0A4V6D670</accession>
<feature type="compositionally biased region" description="Gly residues" evidence="1">
    <location>
        <begin position="122"/>
        <end position="154"/>
    </location>
</feature>
<dbReference type="Gramene" id="TKW13226">
    <property type="protein sequence ID" value="TKW13226"/>
    <property type="gene ID" value="SEVIR_5G086200v2"/>
</dbReference>
<dbReference type="Proteomes" id="UP000298652">
    <property type="component" value="Chromosome 5"/>
</dbReference>
<protein>
    <submittedName>
        <fullName evidence="3">Uncharacterized protein</fullName>
    </submittedName>
</protein>
<evidence type="ECO:0000313" key="4">
    <source>
        <dbReference type="Proteomes" id="UP000298652"/>
    </source>
</evidence>
<sequence length="154" mass="15220">MRALLLALPLLSLPILYATLGAARSSPSPVSSSAPGWQQQQQRRHRRPPEPPPRLAYLITGGPGTGHGSGGSYCGSGDGHGLDGSLGGRRVVAGAGKAAGRDLRELAEEALESGAPPRLLRGGRGGDAGWRRGGGGGGGDAGRAGNGGSGSGGR</sequence>